<dbReference type="RefSeq" id="WP_066885497.1">
    <property type="nucleotide sequence ID" value="NZ_LODL01000035.1"/>
</dbReference>
<evidence type="ECO:0000313" key="3">
    <source>
        <dbReference type="Proteomes" id="UP000070186"/>
    </source>
</evidence>
<dbReference type="Proteomes" id="UP000070186">
    <property type="component" value="Unassembled WGS sequence"/>
</dbReference>
<evidence type="ECO:0000313" key="2">
    <source>
        <dbReference type="EMBL" id="KXB29586.1"/>
    </source>
</evidence>
<dbReference type="EMBL" id="LODL01000035">
    <property type="protein sequence ID" value="KXB29586.1"/>
    <property type="molecule type" value="Genomic_DNA"/>
</dbReference>
<dbReference type="AlphaFoldDB" id="A0A133XFB0"/>
<dbReference type="STRING" id="281362.AT959_16730"/>
<proteinExistence type="predicted"/>
<reference evidence="2 3" key="1">
    <citation type="submission" date="2015-12" db="EMBL/GenBank/DDBJ databases">
        <title>Nitrous oxide reduction kinetics distinguish bacteria harboring typical versus atypical NosZ.</title>
        <authorList>
            <person name="Yoon S."/>
            <person name="Nissen S."/>
            <person name="Park D."/>
            <person name="Sanford R.A."/>
            <person name="Loeffler F.E."/>
        </authorList>
    </citation>
    <scope>NUCLEOTIDE SEQUENCE [LARGE SCALE GENOMIC DNA]</scope>
    <source>
        <strain evidence="2 3">ATCC BAA-841</strain>
    </source>
</reference>
<comment type="caution">
    <text evidence="2">The sequence shown here is derived from an EMBL/GenBank/DDBJ whole genome shotgun (WGS) entry which is preliminary data.</text>
</comment>
<evidence type="ECO:0000256" key="1">
    <source>
        <dbReference type="SAM" id="MobiDB-lite"/>
    </source>
</evidence>
<gene>
    <name evidence="2" type="ORF">AT959_16730</name>
</gene>
<protein>
    <submittedName>
        <fullName evidence="2">Uncharacterized protein</fullName>
    </submittedName>
</protein>
<feature type="compositionally biased region" description="Low complexity" evidence="1">
    <location>
        <begin position="1"/>
        <end position="14"/>
    </location>
</feature>
<feature type="region of interest" description="Disordered" evidence="1">
    <location>
        <begin position="1"/>
        <end position="21"/>
    </location>
</feature>
<accession>A0A133XFB0</accession>
<name>A0A133XFB0_9RHOO</name>
<keyword evidence="3" id="KW-1185">Reference proteome</keyword>
<organism evidence="2 3">
    <name type="scientific">Dechloromonas denitrificans</name>
    <dbReference type="NCBI Taxonomy" id="281362"/>
    <lineage>
        <taxon>Bacteria</taxon>
        <taxon>Pseudomonadati</taxon>
        <taxon>Pseudomonadota</taxon>
        <taxon>Betaproteobacteria</taxon>
        <taxon>Rhodocyclales</taxon>
        <taxon>Azonexaceae</taxon>
        <taxon>Dechloromonas</taxon>
    </lineage>
</organism>
<sequence>MSSSKDPSLSPADAASDEAAEAQKLHELLMQFSREEDAKVAEREAAIAKNRARALQLLAVLEKSQA</sequence>